<dbReference type="OrthoDB" id="8965824at2"/>
<dbReference type="AlphaFoldDB" id="A0A4U5JLP2"/>
<dbReference type="Proteomes" id="UP000308707">
    <property type="component" value="Unassembled WGS sequence"/>
</dbReference>
<name>A0A4U5JLP2_9GAMM</name>
<organism evidence="1 2">
    <name type="scientific">Luteimonas gilva</name>
    <dbReference type="NCBI Taxonomy" id="2572684"/>
    <lineage>
        <taxon>Bacteria</taxon>
        <taxon>Pseudomonadati</taxon>
        <taxon>Pseudomonadota</taxon>
        <taxon>Gammaproteobacteria</taxon>
        <taxon>Lysobacterales</taxon>
        <taxon>Lysobacteraceae</taxon>
        <taxon>Luteimonas</taxon>
    </lineage>
</organism>
<evidence type="ECO:0000313" key="2">
    <source>
        <dbReference type="Proteomes" id="UP000308707"/>
    </source>
</evidence>
<keyword evidence="2" id="KW-1185">Reference proteome</keyword>
<gene>
    <name evidence="1" type="ORF">FCE95_16110</name>
</gene>
<accession>A0A4U5JLP2</accession>
<proteinExistence type="predicted"/>
<sequence>MHPHKTEKAHSALRDRPADVSVLERRILILSDGRRGDEEIADLLGAQARDALVRLLREGYLYDRDAAPVMPAAAPPVVSEPRESPGAAPASSRRSIAAAKMYVIDMLQLQRGPEAAAIAAAVRVCRDQDELAAHMLRALRFIHGAANSSLSRRVADRLAEIMPEQYLPELDVFRDALFGDRTAAQPG</sequence>
<evidence type="ECO:0000313" key="1">
    <source>
        <dbReference type="EMBL" id="TKR29646.1"/>
    </source>
</evidence>
<protein>
    <submittedName>
        <fullName evidence="1">Uncharacterized protein</fullName>
    </submittedName>
</protein>
<comment type="caution">
    <text evidence="1">The sequence shown here is derived from an EMBL/GenBank/DDBJ whole genome shotgun (WGS) entry which is preliminary data.</text>
</comment>
<dbReference type="EMBL" id="SZUA01000003">
    <property type="protein sequence ID" value="TKR29646.1"/>
    <property type="molecule type" value="Genomic_DNA"/>
</dbReference>
<reference evidence="1 2" key="1">
    <citation type="submission" date="2019-04" db="EMBL/GenBank/DDBJ databases">
        <title>Reference strain of H23.</title>
        <authorList>
            <person name="Luo X."/>
        </authorList>
    </citation>
    <scope>NUCLEOTIDE SEQUENCE [LARGE SCALE GENOMIC DNA]</scope>
    <source>
        <strain evidence="1 2">H23</strain>
    </source>
</reference>
<dbReference type="RefSeq" id="WP_137268049.1">
    <property type="nucleotide sequence ID" value="NZ_SZUA01000003.1"/>
</dbReference>